<evidence type="ECO:0000313" key="2">
    <source>
        <dbReference type="EMBL" id="XBP70829.1"/>
    </source>
</evidence>
<gene>
    <name evidence="2" type="ORF">ABLV49_03185</name>
</gene>
<name>A0AAU7LT48_9BURK</name>
<protein>
    <recommendedName>
        <fullName evidence="3">DUF4426 domain-containing protein</fullName>
    </recommendedName>
</protein>
<evidence type="ECO:0008006" key="3">
    <source>
        <dbReference type="Google" id="ProtNLM"/>
    </source>
</evidence>
<feature type="signal peptide" evidence="1">
    <location>
        <begin position="1"/>
        <end position="32"/>
    </location>
</feature>
<feature type="chain" id="PRO_5043705982" description="DUF4426 domain-containing protein" evidence="1">
    <location>
        <begin position="33"/>
        <end position="160"/>
    </location>
</feature>
<accession>A0AAU7LT48</accession>
<organism evidence="2">
    <name type="scientific">Polaromonas hydrogenivorans</name>
    <dbReference type="NCBI Taxonomy" id="335476"/>
    <lineage>
        <taxon>Bacteria</taxon>
        <taxon>Pseudomonadati</taxon>
        <taxon>Pseudomonadota</taxon>
        <taxon>Betaproteobacteria</taxon>
        <taxon>Burkholderiales</taxon>
        <taxon>Comamonadaceae</taxon>
        <taxon>Polaromonas</taxon>
    </lineage>
</organism>
<keyword evidence="1" id="KW-0732">Signal</keyword>
<evidence type="ECO:0000256" key="1">
    <source>
        <dbReference type="SAM" id="SignalP"/>
    </source>
</evidence>
<dbReference type="RefSeq" id="WP_349280157.1">
    <property type="nucleotide sequence ID" value="NZ_CBCSCU010000032.1"/>
</dbReference>
<sequence>MKSRTPRFPGPPLAIILAAALLWCGAASPATSRVDDSGTIVSQGLVQMRWKQLVPGRGADNSVEASVRVGLRLNLARWLNQPVRLYMALAPATAEPIYATWRTQGRLMPGALRSGGRVLVFEGVANVASLEETLDLTLRTDGRALTSQQSLQFYFEVDTP</sequence>
<dbReference type="AlphaFoldDB" id="A0AAU7LT48"/>
<reference evidence="2" key="1">
    <citation type="submission" date="2024-05" db="EMBL/GenBank/DDBJ databases">
        <authorList>
            <person name="Bunk B."/>
            <person name="Swiderski J."/>
            <person name="Sproer C."/>
            <person name="Thiel V."/>
        </authorList>
    </citation>
    <scope>NUCLEOTIDE SEQUENCE</scope>
    <source>
        <strain evidence="2">DSM 17735</strain>
    </source>
</reference>
<proteinExistence type="predicted"/>
<dbReference type="EMBL" id="CP157675">
    <property type="protein sequence ID" value="XBP70829.1"/>
    <property type="molecule type" value="Genomic_DNA"/>
</dbReference>